<evidence type="ECO:0000256" key="5">
    <source>
        <dbReference type="SAM" id="Phobius"/>
    </source>
</evidence>
<feature type="transmembrane region" description="Helical" evidence="5">
    <location>
        <begin position="44"/>
        <end position="61"/>
    </location>
</feature>
<dbReference type="PANTHER" id="PTHR10877">
    <property type="entry name" value="POLYCYSTIN FAMILY MEMBER"/>
    <property type="match status" value="1"/>
</dbReference>
<accession>A0A812J569</accession>
<gene>
    <name evidence="7" type="ORF">SPIL2461_LOCUS1470</name>
</gene>
<evidence type="ECO:0000256" key="1">
    <source>
        <dbReference type="ARBA" id="ARBA00004141"/>
    </source>
</evidence>
<comment type="caution">
    <text evidence="7">The sequence shown here is derived from an EMBL/GenBank/DDBJ whole genome shotgun (WGS) entry which is preliminary data.</text>
</comment>
<sequence length="277" mass="31337">MGGYVSTTLLLEIFPSGAAHMTAVLLPFHLAKTSGDITAEVLDIFRWIIIIGYLCIYKVWRTCEDYVRDGYSGLRYVLSTAGIVDAAAIANFIALQYWRLSKVKPVEPMSSSNSQNFVSYSRWASWEEMAAIGEAVLVFILIVRYTMLLRFYPPVYRFFVLFGKSFRVGLYYLAIFLPVAASTIFFANCLYGPYVEAYSTWVKSLMSFVSVLQNVVDIDALYKAAPAWTLFYVTYCYLILFCFFVNGFLAITAYACAIHGFLTARAQGSGPLRMVWF</sequence>
<proteinExistence type="predicted"/>
<dbReference type="EMBL" id="CAJNIZ010001447">
    <property type="protein sequence ID" value="CAE7190970.1"/>
    <property type="molecule type" value="Genomic_DNA"/>
</dbReference>
<feature type="transmembrane region" description="Helical" evidence="5">
    <location>
        <begin position="170"/>
        <end position="194"/>
    </location>
</feature>
<comment type="subcellular location">
    <subcellularLocation>
        <location evidence="1">Membrane</location>
        <topology evidence="1">Multi-pass membrane protein</topology>
    </subcellularLocation>
</comment>
<name>A0A812J569_SYMPI</name>
<dbReference type="PANTHER" id="PTHR10877:SF183">
    <property type="entry name" value="AT14535P-RELATED"/>
    <property type="match status" value="1"/>
</dbReference>
<evidence type="ECO:0000259" key="6">
    <source>
        <dbReference type="Pfam" id="PF08016"/>
    </source>
</evidence>
<keyword evidence="4 5" id="KW-0472">Membrane</keyword>
<evidence type="ECO:0000256" key="3">
    <source>
        <dbReference type="ARBA" id="ARBA00022989"/>
    </source>
</evidence>
<dbReference type="InterPro" id="IPR051223">
    <property type="entry name" value="Polycystin"/>
</dbReference>
<dbReference type="Pfam" id="PF08016">
    <property type="entry name" value="PKD_channel"/>
    <property type="match status" value="1"/>
</dbReference>
<feature type="transmembrane region" description="Helical" evidence="5">
    <location>
        <begin position="232"/>
        <end position="257"/>
    </location>
</feature>
<dbReference type="GO" id="GO:0016020">
    <property type="term" value="C:membrane"/>
    <property type="evidence" value="ECO:0007669"/>
    <property type="project" value="UniProtKB-SubCell"/>
</dbReference>
<reference evidence="7" key="1">
    <citation type="submission" date="2021-02" db="EMBL/GenBank/DDBJ databases">
        <authorList>
            <person name="Dougan E. K."/>
            <person name="Rhodes N."/>
            <person name="Thang M."/>
            <person name="Chan C."/>
        </authorList>
    </citation>
    <scope>NUCLEOTIDE SEQUENCE</scope>
</reference>
<evidence type="ECO:0000256" key="2">
    <source>
        <dbReference type="ARBA" id="ARBA00022692"/>
    </source>
</evidence>
<evidence type="ECO:0000313" key="8">
    <source>
        <dbReference type="Proteomes" id="UP000649617"/>
    </source>
</evidence>
<organism evidence="7 8">
    <name type="scientific">Symbiodinium pilosum</name>
    <name type="common">Dinoflagellate</name>
    <dbReference type="NCBI Taxonomy" id="2952"/>
    <lineage>
        <taxon>Eukaryota</taxon>
        <taxon>Sar</taxon>
        <taxon>Alveolata</taxon>
        <taxon>Dinophyceae</taxon>
        <taxon>Suessiales</taxon>
        <taxon>Symbiodiniaceae</taxon>
        <taxon>Symbiodinium</taxon>
    </lineage>
</organism>
<feature type="domain" description="Polycystin cation channel PKD1/PKD2" evidence="6">
    <location>
        <begin position="50"/>
        <end position="251"/>
    </location>
</feature>
<evidence type="ECO:0000313" key="7">
    <source>
        <dbReference type="EMBL" id="CAE7190970.1"/>
    </source>
</evidence>
<dbReference type="AlphaFoldDB" id="A0A812J569"/>
<feature type="transmembrane region" description="Helical" evidence="5">
    <location>
        <begin position="73"/>
        <end position="98"/>
    </location>
</feature>
<keyword evidence="8" id="KW-1185">Reference proteome</keyword>
<protein>
    <recommendedName>
        <fullName evidence="6">Polycystin cation channel PKD1/PKD2 domain-containing protein</fullName>
    </recommendedName>
</protein>
<feature type="transmembrane region" description="Helical" evidence="5">
    <location>
        <begin position="129"/>
        <end position="149"/>
    </location>
</feature>
<dbReference type="Proteomes" id="UP000649617">
    <property type="component" value="Unassembled WGS sequence"/>
</dbReference>
<keyword evidence="3 5" id="KW-1133">Transmembrane helix</keyword>
<evidence type="ECO:0000256" key="4">
    <source>
        <dbReference type="ARBA" id="ARBA00023136"/>
    </source>
</evidence>
<keyword evidence="2 5" id="KW-0812">Transmembrane</keyword>
<dbReference type="InterPro" id="IPR013122">
    <property type="entry name" value="PKD1_2_channel"/>
</dbReference>
<dbReference type="OrthoDB" id="424046at2759"/>